<protein>
    <submittedName>
        <fullName evidence="1">Uncharacterized protein</fullName>
    </submittedName>
</protein>
<sequence length="147" mass="16701">MTTHTPLIDEILTAFFAPRVELATGITRRRIQQVEHRLRACCEAEGERVLVTDDLAIVAVEREFDPVAVITRTMHAPDLVFILTLFAEPPWLFVDRLACRAQLRLSGELANFLVNQRLVNYDDYVCPILDIGASVRNGLEALRQQTR</sequence>
<evidence type="ECO:0000313" key="2">
    <source>
        <dbReference type="Proteomes" id="UP000272015"/>
    </source>
</evidence>
<reference evidence="1 2" key="1">
    <citation type="submission" date="2018-09" db="EMBL/GenBank/DDBJ databases">
        <title>Novel species of Cryobacterium.</title>
        <authorList>
            <person name="Liu Q."/>
            <person name="Xin Y.-H."/>
        </authorList>
    </citation>
    <scope>NUCLEOTIDE SEQUENCE [LARGE SCALE GENOMIC DNA]</scope>
    <source>
        <strain evidence="1 2">Hh39</strain>
    </source>
</reference>
<dbReference type="OrthoDB" id="3746081at2"/>
<name>A0A3A5MJT3_9MICO</name>
<gene>
    <name evidence="1" type="ORF">D6T64_06140</name>
</gene>
<dbReference type="AlphaFoldDB" id="A0A3A5MJT3"/>
<evidence type="ECO:0000313" key="1">
    <source>
        <dbReference type="EMBL" id="RJT89662.1"/>
    </source>
</evidence>
<dbReference type="RefSeq" id="WP_119973191.1">
    <property type="nucleotide sequence ID" value="NZ_JBHSQA010000006.1"/>
</dbReference>
<accession>A0A3A5MJT3</accession>
<organism evidence="1 2">
    <name type="scientific">Cryobacterium melibiosiphilum</name>
    <dbReference type="NCBI Taxonomy" id="995039"/>
    <lineage>
        <taxon>Bacteria</taxon>
        <taxon>Bacillati</taxon>
        <taxon>Actinomycetota</taxon>
        <taxon>Actinomycetes</taxon>
        <taxon>Micrococcales</taxon>
        <taxon>Microbacteriaceae</taxon>
        <taxon>Cryobacterium</taxon>
    </lineage>
</organism>
<keyword evidence="2" id="KW-1185">Reference proteome</keyword>
<dbReference type="EMBL" id="QZVS01000070">
    <property type="protein sequence ID" value="RJT89662.1"/>
    <property type="molecule type" value="Genomic_DNA"/>
</dbReference>
<comment type="caution">
    <text evidence="1">The sequence shown here is derived from an EMBL/GenBank/DDBJ whole genome shotgun (WGS) entry which is preliminary data.</text>
</comment>
<proteinExistence type="predicted"/>
<dbReference type="Proteomes" id="UP000272015">
    <property type="component" value="Unassembled WGS sequence"/>
</dbReference>